<dbReference type="AlphaFoldDB" id="A0A9W3B2Z3"/>
<keyword evidence="1" id="KW-0732">Signal</keyword>
<dbReference type="OrthoDB" id="6132230at2759"/>
<evidence type="ECO:0000256" key="1">
    <source>
        <dbReference type="SAM" id="SignalP"/>
    </source>
</evidence>
<gene>
    <name evidence="3" type="primary">LOC129927691</name>
</gene>
<reference evidence="3" key="1">
    <citation type="submission" date="2025-08" db="UniProtKB">
        <authorList>
            <consortium name="RefSeq"/>
        </authorList>
    </citation>
    <scope>IDENTIFICATION</scope>
</reference>
<dbReference type="RefSeq" id="XP_055893831.1">
    <property type="nucleotide sequence ID" value="XM_056037856.1"/>
</dbReference>
<organism evidence="2 3">
    <name type="scientific">Biomphalaria glabrata</name>
    <name type="common">Bloodfluke planorb</name>
    <name type="synonym">Freshwater snail</name>
    <dbReference type="NCBI Taxonomy" id="6526"/>
    <lineage>
        <taxon>Eukaryota</taxon>
        <taxon>Metazoa</taxon>
        <taxon>Spiralia</taxon>
        <taxon>Lophotrochozoa</taxon>
        <taxon>Mollusca</taxon>
        <taxon>Gastropoda</taxon>
        <taxon>Heterobranchia</taxon>
        <taxon>Euthyneura</taxon>
        <taxon>Panpulmonata</taxon>
        <taxon>Hygrophila</taxon>
        <taxon>Lymnaeoidea</taxon>
        <taxon>Planorbidae</taxon>
        <taxon>Biomphalaria</taxon>
    </lineage>
</organism>
<evidence type="ECO:0000313" key="3">
    <source>
        <dbReference type="RefSeq" id="XP_055893831.1"/>
    </source>
</evidence>
<feature type="chain" id="PRO_5040764683" evidence="1">
    <location>
        <begin position="19"/>
        <end position="126"/>
    </location>
</feature>
<name>A0A9W3B2Z3_BIOGL</name>
<dbReference type="Gene3D" id="2.10.80.10">
    <property type="entry name" value="Lipase, subunit A"/>
    <property type="match status" value="1"/>
</dbReference>
<proteinExistence type="predicted"/>
<keyword evidence="2" id="KW-1185">Reference proteome</keyword>
<sequence>MYLGLLWTLATIIVVSQALVGEKCTVDSQCDPSECCQILSEFMLASKRQGNSLTSIVQPLKPDPGTCQKYKVEGDPCNKLDKMYGECSCAPGTYCHAYEISTVSARSFVFENPGDQWISRCEKQDA</sequence>
<evidence type="ECO:0000313" key="2">
    <source>
        <dbReference type="Proteomes" id="UP001165740"/>
    </source>
</evidence>
<feature type="signal peptide" evidence="1">
    <location>
        <begin position="1"/>
        <end position="18"/>
    </location>
</feature>
<dbReference type="Proteomes" id="UP001165740">
    <property type="component" value="Chromosome 8"/>
</dbReference>
<accession>A0A9W3B2Z3</accession>
<protein>
    <submittedName>
        <fullName evidence="3">Uncharacterized protein LOC129927691</fullName>
    </submittedName>
</protein>
<dbReference type="GeneID" id="129927691"/>
<dbReference type="OMA" id="CQWVPEP"/>